<protein>
    <submittedName>
        <fullName evidence="9">Predicted arabinose efflux permease, MFS family</fullName>
    </submittedName>
</protein>
<dbReference type="InterPro" id="IPR036259">
    <property type="entry name" value="MFS_trans_sf"/>
</dbReference>
<dbReference type="EMBL" id="FQYO01000003">
    <property type="protein sequence ID" value="SHI85119.1"/>
    <property type="molecule type" value="Genomic_DNA"/>
</dbReference>
<gene>
    <name evidence="9" type="ORF">SAMN05444417_2009</name>
</gene>
<sequence>MARRTLPGGPEFRRLVAAQIPADFADWLDFVAVGALLAFVWEAPPIAYAWLGVAMGLPGATIGLLAGALIDRWPLRRTLVGANLGRAAGTALLIVAPGWEWLIAALVLKFTADAFFTPAKQTALRRLVPEDEIVAANALSRAVNQASKIAGPALGGALLVLLAPQQVFALNAAISILAALLLLRLPPLPRLPAEGGHPSTILADLRAGLAFAGRTPLVRGCLLLIGCGFFGMFVYDTFWPPLVRELTLEATDLGWFLASVGLGGVLASGAMIRAPGGAAALRLAGATLIGNAVLIGALGLAAGAGVAVPRPLVLALAFLLGASSSVALVALPGVLQQATPPAMMGRTAALMEAVAALAVGVAPFTGALLAETLGIGAPFVAGAALAVGVGCGAIVLSRRARAAALAGTSLDTDPPSTHETARPQARPYEAARKE</sequence>
<dbReference type="Gene3D" id="1.20.1250.20">
    <property type="entry name" value="MFS general substrate transporter like domains"/>
    <property type="match status" value="1"/>
</dbReference>
<keyword evidence="10" id="KW-1185">Reference proteome</keyword>
<dbReference type="InterPro" id="IPR011701">
    <property type="entry name" value="MFS"/>
</dbReference>
<feature type="region of interest" description="Disordered" evidence="6">
    <location>
        <begin position="407"/>
        <end position="434"/>
    </location>
</feature>
<reference evidence="9 10" key="1">
    <citation type="submission" date="2016-11" db="EMBL/GenBank/DDBJ databases">
        <authorList>
            <person name="Jaros S."/>
            <person name="Januszkiewicz K."/>
            <person name="Wedrychowicz H."/>
        </authorList>
    </citation>
    <scope>NUCLEOTIDE SEQUENCE [LARGE SCALE GENOMIC DNA]</scope>
    <source>
        <strain evidence="9 10">DSM 100565</strain>
    </source>
</reference>
<evidence type="ECO:0000256" key="5">
    <source>
        <dbReference type="ARBA" id="ARBA00023136"/>
    </source>
</evidence>
<dbReference type="CDD" id="cd06173">
    <property type="entry name" value="MFS_MefA_like"/>
    <property type="match status" value="1"/>
</dbReference>
<dbReference type="GO" id="GO:0022857">
    <property type="term" value="F:transmembrane transporter activity"/>
    <property type="evidence" value="ECO:0007669"/>
    <property type="project" value="InterPro"/>
</dbReference>
<evidence type="ECO:0000256" key="4">
    <source>
        <dbReference type="ARBA" id="ARBA00022989"/>
    </source>
</evidence>
<evidence type="ECO:0000256" key="2">
    <source>
        <dbReference type="ARBA" id="ARBA00022475"/>
    </source>
</evidence>
<feature type="transmembrane region" description="Helical" evidence="7">
    <location>
        <begin position="47"/>
        <end position="70"/>
    </location>
</feature>
<dbReference type="PANTHER" id="PTHR23513">
    <property type="entry name" value="INTEGRAL MEMBRANE EFFLUX PROTEIN-RELATED"/>
    <property type="match status" value="1"/>
</dbReference>
<dbReference type="Proteomes" id="UP000184292">
    <property type="component" value="Unassembled WGS sequence"/>
</dbReference>
<keyword evidence="5 7" id="KW-0472">Membrane</keyword>
<dbReference type="PANTHER" id="PTHR23513:SF6">
    <property type="entry name" value="MAJOR FACILITATOR SUPERFAMILY ASSOCIATED DOMAIN-CONTAINING PROTEIN"/>
    <property type="match status" value="1"/>
</dbReference>
<feature type="compositionally biased region" description="Polar residues" evidence="6">
    <location>
        <begin position="409"/>
        <end position="418"/>
    </location>
</feature>
<dbReference type="Pfam" id="PF07690">
    <property type="entry name" value="MFS_1"/>
    <property type="match status" value="1"/>
</dbReference>
<feature type="transmembrane region" description="Helical" evidence="7">
    <location>
        <begin position="216"/>
        <end position="235"/>
    </location>
</feature>
<evidence type="ECO:0000256" key="7">
    <source>
        <dbReference type="SAM" id="Phobius"/>
    </source>
</evidence>
<evidence type="ECO:0000259" key="8">
    <source>
        <dbReference type="PROSITE" id="PS50850"/>
    </source>
</evidence>
<feature type="transmembrane region" description="Helical" evidence="7">
    <location>
        <begin position="312"/>
        <end position="335"/>
    </location>
</feature>
<feature type="transmembrane region" description="Helical" evidence="7">
    <location>
        <begin position="255"/>
        <end position="272"/>
    </location>
</feature>
<evidence type="ECO:0000256" key="1">
    <source>
        <dbReference type="ARBA" id="ARBA00004651"/>
    </source>
</evidence>
<keyword evidence="3 7" id="KW-0812">Transmembrane</keyword>
<feature type="transmembrane region" description="Helical" evidence="7">
    <location>
        <begin position="347"/>
        <end position="369"/>
    </location>
</feature>
<dbReference type="SUPFAM" id="SSF103473">
    <property type="entry name" value="MFS general substrate transporter"/>
    <property type="match status" value="1"/>
</dbReference>
<dbReference type="OrthoDB" id="9809918at2"/>
<dbReference type="RefSeq" id="WP_073329394.1">
    <property type="nucleotide sequence ID" value="NZ_FQYO01000003.1"/>
</dbReference>
<accession>A0A1M6EI62</accession>
<dbReference type="PROSITE" id="PS50850">
    <property type="entry name" value="MFS"/>
    <property type="match status" value="1"/>
</dbReference>
<dbReference type="AlphaFoldDB" id="A0A1M6EI62"/>
<dbReference type="GO" id="GO:0005886">
    <property type="term" value="C:plasma membrane"/>
    <property type="evidence" value="ECO:0007669"/>
    <property type="project" value="UniProtKB-SubCell"/>
</dbReference>
<proteinExistence type="predicted"/>
<evidence type="ECO:0000256" key="6">
    <source>
        <dbReference type="SAM" id="MobiDB-lite"/>
    </source>
</evidence>
<comment type="subcellular location">
    <subcellularLocation>
        <location evidence="1">Cell membrane</location>
        <topology evidence="1">Multi-pass membrane protein</topology>
    </subcellularLocation>
</comment>
<evidence type="ECO:0000313" key="10">
    <source>
        <dbReference type="Proteomes" id="UP000184292"/>
    </source>
</evidence>
<dbReference type="STRING" id="1447782.SAMN05444417_2009"/>
<feature type="domain" description="Major facilitator superfamily (MFS) profile" evidence="8">
    <location>
        <begin position="1"/>
        <end position="401"/>
    </location>
</feature>
<name>A0A1M6EI62_9RHOB</name>
<keyword evidence="4 7" id="KW-1133">Transmembrane helix</keyword>
<feature type="transmembrane region" description="Helical" evidence="7">
    <location>
        <begin position="91"/>
        <end position="112"/>
    </location>
</feature>
<dbReference type="InterPro" id="IPR020846">
    <property type="entry name" value="MFS_dom"/>
</dbReference>
<organism evidence="9 10">
    <name type="scientific">Wenxinia saemankumensis</name>
    <dbReference type="NCBI Taxonomy" id="1447782"/>
    <lineage>
        <taxon>Bacteria</taxon>
        <taxon>Pseudomonadati</taxon>
        <taxon>Pseudomonadota</taxon>
        <taxon>Alphaproteobacteria</taxon>
        <taxon>Rhodobacterales</taxon>
        <taxon>Roseobacteraceae</taxon>
        <taxon>Wenxinia</taxon>
    </lineage>
</organism>
<feature type="transmembrane region" description="Helical" evidence="7">
    <location>
        <begin position="284"/>
        <end position="306"/>
    </location>
</feature>
<feature type="transmembrane region" description="Helical" evidence="7">
    <location>
        <begin position="375"/>
        <end position="396"/>
    </location>
</feature>
<keyword evidence="2" id="KW-1003">Cell membrane</keyword>
<feature type="transmembrane region" description="Helical" evidence="7">
    <location>
        <begin position="157"/>
        <end position="183"/>
    </location>
</feature>
<evidence type="ECO:0000313" key="9">
    <source>
        <dbReference type="EMBL" id="SHI85119.1"/>
    </source>
</evidence>
<evidence type="ECO:0000256" key="3">
    <source>
        <dbReference type="ARBA" id="ARBA00022692"/>
    </source>
</evidence>